<keyword evidence="6 10" id="KW-0676">Redox-active center</keyword>
<feature type="active site" description="Nucleophile" evidence="9">
    <location>
        <position position="37"/>
    </location>
</feature>
<feature type="site" description="Contributes to redox potential value" evidence="9">
    <location>
        <position position="35"/>
    </location>
</feature>
<gene>
    <name evidence="12" type="ORF">AKG39_05335</name>
</gene>
<dbReference type="NCBIfam" id="TIGR01068">
    <property type="entry name" value="thioredoxin"/>
    <property type="match status" value="1"/>
</dbReference>
<protein>
    <recommendedName>
        <fullName evidence="2 7">Thioredoxin</fullName>
    </recommendedName>
</protein>
<dbReference type="GO" id="GO:0005829">
    <property type="term" value="C:cytosol"/>
    <property type="evidence" value="ECO:0007669"/>
    <property type="project" value="TreeGrafter"/>
</dbReference>
<evidence type="ECO:0000256" key="6">
    <source>
        <dbReference type="ARBA" id="ARBA00023284"/>
    </source>
</evidence>
<dbReference type="InterPro" id="IPR017937">
    <property type="entry name" value="Thioredoxin_CS"/>
</dbReference>
<dbReference type="AlphaFoldDB" id="A0A0L6U227"/>
<evidence type="ECO:0000256" key="9">
    <source>
        <dbReference type="PIRSR" id="PIRSR000077-1"/>
    </source>
</evidence>
<dbReference type="EMBL" id="LGYO01000011">
    <property type="protein sequence ID" value="KNZ42579.1"/>
    <property type="molecule type" value="Genomic_DNA"/>
</dbReference>
<keyword evidence="13" id="KW-1185">Reference proteome</keyword>
<evidence type="ECO:0000256" key="1">
    <source>
        <dbReference type="ARBA" id="ARBA00008987"/>
    </source>
</evidence>
<feature type="disulfide bond" description="Redox-active" evidence="10">
    <location>
        <begin position="34"/>
        <end position="37"/>
    </location>
</feature>
<reference evidence="13" key="1">
    <citation type="submission" date="2015-07" db="EMBL/GenBank/DDBJ databases">
        <title>Draft genome sequence of Acetobacterium bakii DSM 8293, a potential psychrophilic chemical producer through syngas fermentation.</title>
        <authorList>
            <person name="Song Y."/>
            <person name="Hwang S."/>
            <person name="Cho B.-K."/>
        </authorList>
    </citation>
    <scope>NUCLEOTIDE SEQUENCE [LARGE SCALE GENOMIC DNA]</scope>
    <source>
        <strain evidence="13">DSM 8239</strain>
    </source>
</reference>
<dbReference type="GO" id="GO:0015035">
    <property type="term" value="F:protein-disulfide reductase activity"/>
    <property type="evidence" value="ECO:0007669"/>
    <property type="project" value="UniProtKB-UniRule"/>
</dbReference>
<feature type="domain" description="Thioredoxin" evidence="11">
    <location>
        <begin position="1"/>
        <end position="108"/>
    </location>
</feature>
<comment type="caution">
    <text evidence="12">The sequence shown here is derived from an EMBL/GenBank/DDBJ whole genome shotgun (WGS) entry which is preliminary data.</text>
</comment>
<dbReference type="InterPro" id="IPR005746">
    <property type="entry name" value="Thioredoxin"/>
</dbReference>
<feature type="site" description="Deprotonates C-terminal active site Cys" evidence="9">
    <location>
        <position position="28"/>
    </location>
</feature>
<dbReference type="Pfam" id="PF00085">
    <property type="entry name" value="Thioredoxin"/>
    <property type="match status" value="1"/>
</dbReference>
<dbReference type="PROSITE" id="PS00194">
    <property type="entry name" value="THIOREDOXIN_1"/>
    <property type="match status" value="1"/>
</dbReference>
<keyword evidence="12" id="KW-0413">Isomerase</keyword>
<dbReference type="PANTHER" id="PTHR45663">
    <property type="entry name" value="GEO12009P1"/>
    <property type="match status" value="1"/>
</dbReference>
<evidence type="ECO:0000256" key="8">
    <source>
        <dbReference type="PIRNR" id="PIRNR000077"/>
    </source>
</evidence>
<dbReference type="PROSITE" id="PS51352">
    <property type="entry name" value="THIOREDOXIN_2"/>
    <property type="match status" value="1"/>
</dbReference>
<organism evidence="12 13">
    <name type="scientific">Acetobacterium bakii</name>
    <dbReference type="NCBI Taxonomy" id="52689"/>
    <lineage>
        <taxon>Bacteria</taxon>
        <taxon>Bacillati</taxon>
        <taxon>Bacillota</taxon>
        <taxon>Clostridia</taxon>
        <taxon>Eubacteriales</taxon>
        <taxon>Eubacteriaceae</taxon>
        <taxon>Acetobacterium</taxon>
    </lineage>
</organism>
<dbReference type="Proteomes" id="UP000036873">
    <property type="component" value="Unassembled WGS sequence"/>
</dbReference>
<dbReference type="InterPro" id="IPR036249">
    <property type="entry name" value="Thioredoxin-like_sf"/>
</dbReference>
<dbReference type="OrthoDB" id="9790390at2"/>
<comment type="similarity">
    <text evidence="1 8">Belongs to the thioredoxin family.</text>
</comment>
<evidence type="ECO:0000256" key="10">
    <source>
        <dbReference type="PIRSR" id="PIRSR000077-4"/>
    </source>
</evidence>
<name>A0A0L6U227_9FIRM</name>
<dbReference type="CDD" id="cd02947">
    <property type="entry name" value="TRX_family"/>
    <property type="match status" value="1"/>
</dbReference>
<sequence length="108" mass="12185">MANEKIVTINMENFNTEVLSFKGSVMLDFWAEWCGPCKSLAPIVDEIALELGDGMKVCKVNVDENQVLAQEFRVMSIPTVVFFKDGEAVKRFVGVQDKKDYLDTMKSL</sequence>
<dbReference type="STRING" id="52689.AKG39_05335"/>
<evidence type="ECO:0000256" key="7">
    <source>
        <dbReference type="NCBIfam" id="TIGR01068"/>
    </source>
</evidence>
<evidence type="ECO:0000256" key="4">
    <source>
        <dbReference type="ARBA" id="ARBA00022982"/>
    </source>
</evidence>
<proteinExistence type="inferred from homology"/>
<evidence type="ECO:0000256" key="5">
    <source>
        <dbReference type="ARBA" id="ARBA00023157"/>
    </source>
</evidence>
<dbReference type="PRINTS" id="PR00421">
    <property type="entry name" value="THIOREDOXIN"/>
</dbReference>
<evidence type="ECO:0000256" key="2">
    <source>
        <dbReference type="ARBA" id="ARBA00020570"/>
    </source>
</evidence>
<keyword evidence="5 10" id="KW-1015">Disulfide bond</keyword>
<dbReference type="RefSeq" id="WP_050739335.1">
    <property type="nucleotide sequence ID" value="NZ_LGYO01000011.1"/>
</dbReference>
<keyword evidence="3" id="KW-0813">Transport</keyword>
<feature type="site" description="Contributes to redox potential value" evidence="9">
    <location>
        <position position="36"/>
    </location>
</feature>
<dbReference type="Gene3D" id="3.40.30.10">
    <property type="entry name" value="Glutaredoxin"/>
    <property type="match status" value="1"/>
</dbReference>
<keyword evidence="4" id="KW-0249">Electron transport</keyword>
<evidence type="ECO:0000259" key="11">
    <source>
        <dbReference type="PROSITE" id="PS51352"/>
    </source>
</evidence>
<evidence type="ECO:0000313" key="13">
    <source>
        <dbReference type="Proteomes" id="UP000036873"/>
    </source>
</evidence>
<dbReference type="GO" id="GO:0016853">
    <property type="term" value="F:isomerase activity"/>
    <property type="evidence" value="ECO:0007669"/>
    <property type="project" value="UniProtKB-KW"/>
</dbReference>
<dbReference type="PATRIC" id="fig|52689.4.peg.147"/>
<dbReference type="PIRSF" id="PIRSF000077">
    <property type="entry name" value="Thioredoxin"/>
    <property type="match status" value="1"/>
</dbReference>
<evidence type="ECO:0000256" key="3">
    <source>
        <dbReference type="ARBA" id="ARBA00022448"/>
    </source>
</evidence>
<dbReference type="SUPFAM" id="SSF52833">
    <property type="entry name" value="Thioredoxin-like"/>
    <property type="match status" value="1"/>
</dbReference>
<dbReference type="PANTHER" id="PTHR45663:SF11">
    <property type="entry name" value="GEO12009P1"/>
    <property type="match status" value="1"/>
</dbReference>
<dbReference type="FunFam" id="3.40.30.10:FF:000001">
    <property type="entry name" value="Thioredoxin"/>
    <property type="match status" value="1"/>
</dbReference>
<evidence type="ECO:0000313" key="12">
    <source>
        <dbReference type="EMBL" id="KNZ42579.1"/>
    </source>
</evidence>
<dbReference type="GO" id="GO:0045454">
    <property type="term" value="P:cell redox homeostasis"/>
    <property type="evidence" value="ECO:0007669"/>
    <property type="project" value="TreeGrafter"/>
</dbReference>
<dbReference type="InterPro" id="IPR013766">
    <property type="entry name" value="Thioredoxin_domain"/>
</dbReference>
<accession>A0A0L6U227</accession>
<feature type="active site" description="Nucleophile" evidence="9">
    <location>
        <position position="34"/>
    </location>
</feature>